<organism evidence="1 2">
    <name type="scientific">Teladorsagia circumcincta</name>
    <name type="common">Brown stomach worm</name>
    <name type="synonym">Ostertagia circumcincta</name>
    <dbReference type="NCBI Taxonomy" id="45464"/>
    <lineage>
        <taxon>Eukaryota</taxon>
        <taxon>Metazoa</taxon>
        <taxon>Ecdysozoa</taxon>
        <taxon>Nematoda</taxon>
        <taxon>Chromadorea</taxon>
        <taxon>Rhabditida</taxon>
        <taxon>Rhabditina</taxon>
        <taxon>Rhabditomorpha</taxon>
        <taxon>Strongyloidea</taxon>
        <taxon>Trichostrongylidae</taxon>
        <taxon>Teladorsagia</taxon>
    </lineage>
</organism>
<sequence length="102" mass="10993">MSITSRERPPNACVTPIISEHSSTFSSSATRVERSASVELLNVVVPGEVNGSSIHANPASSEVHSFLESLGMDQYKASFRGYVPAYALLKSQYAKTSKKSKT</sequence>
<proteinExistence type="predicted"/>
<protein>
    <submittedName>
        <fullName evidence="1">Uncharacterized protein</fullName>
    </submittedName>
</protein>
<accession>A0A2G9TSB2</accession>
<dbReference type="Proteomes" id="UP000230423">
    <property type="component" value="Unassembled WGS sequence"/>
</dbReference>
<dbReference type="EMBL" id="KZ354576">
    <property type="protein sequence ID" value="PIO60903.1"/>
    <property type="molecule type" value="Genomic_DNA"/>
</dbReference>
<evidence type="ECO:0000313" key="1">
    <source>
        <dbReference type="EMBL" id="PIO60903.1"/>
    </source>
</evidence>
<dbReference type="AlphaFoldDB" id="A0A2G9TSB2"/>
<name>A0A2G9TSB2_TELCI</name>
<evidence type="ECO:0000313" key="2">
    <source>
        <dbReference type="Proteomes" id="UP000230423"/>
    </source>
</evidence>
<keyword evidence="2" id="KW-1185">Reference proteome</keyword>
<gene>
    <name evidence="1" type="ORF">TELCIR_17591</name>
</gene>
<reference evidence="1 2" key="1">
    <citation type="submission" date="2015-09" db="EMBL/GenBank/DDBJ databases">
        <title>Draft genome of the parasitic nematode Teladorsagia circumcincta isolate WARC Sus (inbred).</title>
        <authorList>
            <person name="Mitreva M."/>
        </authorList>
    </citation>
    <scope>NUCLEOTIDE SEQUENCE [LARGE SCALE GENOMIC DNA]</scope>
    <source>
        <strain evidence="1 2">S</strain>
    </source>
</reference>